<accession>A0A803PZ57</accession>
<reference evidence="2" key="2">
    <citation type="submission" date="2021-03" db="UniProtKB">
        <authorList>
            <consortium name="EnsemblPlants"/>
        </authorList>
    </citation>
    <scope>IDENTIFICATION</scope>
</reference>
<proteinExistence type="predicted"/>
<sequence>MAKTRSKNHGKLASTSKNQKPVKKRGPSSSGDVKKTKSMDAILRIEPIDFTDVEDDKHEPDFEQLQALSPRSLLRELQRQDDIRSDFAHFLEAKHSRSRDISKGNSPVPPILRSDSVIRSLDNSFQEASTEKQKPEK</sequence>
<dbReference type="Gramene" id="evm.model.06.625">
    <property type="protein sequence ID" value="cds.evm.model.06.625"/>
    <property type="gene ID" value="evm.TU.06.625"/>
</dbReference>
<keyword evidence="3" id="KW-1185">Reference proteome</keyword>
<feature type="compositionally biased region" description="Basic residues" evidence="1">
    <location>
        <begin position="1"/>
        <end position="10"/>
    </location>
</feature>
<dbReference type="EMBL" id="UZAU01000573">
    <property type="status" value="NOT_ANNOTATED_CDS"/>
    <property type="molecule type" value="Genomic_DNA"/>
</dbReference>
<protein>
    <submittedName>
        <fullName evidence="2">Uncharacterized protein</fullName>
    </submittedName>
</protein>
<evidence type="ECO:0000256" key="1">
    <source>
        <dbReference type="SAM" id="MobiDB-lite"/>
    </source>
</evidence>
<name>A0A803PZ57_CANSA</name>
<feature type="region of interest" description="Disordered" evidence="1">
    <location>
        <begin position="1"/>
        <end position="41"/>
    </location>
</feature>
<organism evidence="2 3">
    <name type="scientific">Cannabis sativa</name>
    <name type="common">Hemp</name>
    <name type="synonym">Marijuana</name>
    <dbReference type="NCBI Taxonomy" id="3483"/>
    <lineage>
        <taxon>Eukaryota</taxon>
        <taxon>Viridiplantae</taxon>
        <taxon>Streptophyta</taxon>
        <taxon>Embryophyta</taxon>
        <taxon>Tracheophyta</taxon>
        <taxon>Spermatophyta</taxon>
        <taxon>Magnoliopsida</taxon>
        <taxon>eudicotyledons</taxon>
        <taxon>Gunneridae</taxon>
        <taxon>Pentapetalae</taxon>
        <taxon>rosids</taxon>
        <taxon>fabids</taxon>
        <taxon>Rosales</taxon>
        <taxon>Cannabaceae</taxon>
        <taxon>Cannabis</taxon>
    </lineage>
</organism>
<feature type="region of interest" description="Disordered" evidence="1">
    <location>
        <begin position="95"/>
        <end position="137"/>
    </location>
</feature>
<dbReference type="Proteomes" id="UP000596661">
    <property type="component" value="Chromosome 6"/>
</dbReference>
<dbReference type="AlphaFoldDB" id="A0A803PZ57"/>
<reference evidence="2" key="1">
    <citation type="submission" date="2018-11" db="EMBL/GenBank/DDBJ databases">
        <authorList>
            <person name="Grassa J C."/>
        </authorList>
    </citation>
    <scope>NUCLEOTIDE SEQUENCE [LARGE SCALE GENOMIC DNA]</scope>
</reference>
<evidence type="ECO:0000313" key="2">
    <source>
        <dbReference type="EnsemblPlants" id="cds.evm.model.06.625"/>
    </source>
</evidence>
<dbReference type="EnsemblPlants" id="evm.model.06.625">
    <property type="protein sequence ID" value="cds.evm.model.06.625"/>
    <property type="gene ID" value="evm.TU.06.625"/>
</dbReference>
<evidence type="ECO:0000313" key="3">
    <source>
        <dbReference type="Proteomes" id="UP000596661"/>
    </source>
</evidence>